<name>M4BQ59_HYAAE</name>
<evidence type="ECO:0000313" key="2">
    <source>
        <dbReference type="EnsemblProtists" id="HpaP808548"/>
    </source>
</evidence>
<dbReference type="STRING" id="559515.M4BQ59"/>
<reference evidence="3" key="1">
    <citation type="journal article" date="2010" name="Science">
        <title>Signatures of adaptation to obligate biotrophy in the Hyaloperonospora arabidopsidis genome.</title>
        <authorList>
            <person name="Baxter L."/>
            <person name="Tripathy S."/>
            <person name="Ishaque N."/>
            <person name="Boot N."/>
            <person name="Cabral A."/>
            <person name="Kemen E."/>
            <person name="Thines M."/>
            <person name="Ah-Fong A."/>
            <person name="Anderson R."/>
            <person name="Badejoko W."/>
            <person name="Bittner-Eddy P."/>
            <person name="Boore J.L."/>
            <person name="Chibucos M.C."/>
            <person name="Coates M."/>
            <person name="Dehal P."/>
            <person name="Delehaunty K."/>
            <person name="Dong S."/>
            <person name="Downton P."/>
            <person name="Dumas B."/>
            <person name="Fabro G."/>
            <person name="Fronick C."/>
            <person name="Fuerstenberg S.I."/>
            <person name="Fulton L."/>
            <person name="Gaulin E."/>
            <person name="Govers F."/>
            <person name="Hughes L."/>
            <person name="Humphray S."/>
            <person name="Jiang R.H."/>
            <person name="Judelson H."/>
            <person name="Kamoun S."/>
            <person name="Kyung K."/>
            <person name="Meijer H."/>
            <person name="Minx P."/>
            <person name="Morris P."/>
            <person name="Nelson J."/>
            <person name="Phuntumart V."/>
            <person name="Qutob D."/>
            <person name="Rehmany A."/>
            <person name="Rougon-Cardoso A."/>
            <person name="Ryden P."/>
            <person name="Torto-Alalibo T."/>
            <person name="Studholme D."/>
            <person name="Wang Y."/>
            <person name="Win J."/>
            <person name="Wood J."/>
            <person name="Clifton S.W."/>
            <person name="Rogers J."/>
            <person name="Van den Ackerveken G."/>
            <person name="Jones J.D."/>
            <person name="McDowell J.M."/>
            <person name="Beynon J."/>
            <person name="Tyler B.M."/>
        </authorList>
    </citation>
    <scope>NUCLEOTIDE SEQUENCE [LARGE SCALE GENOMIC DNA]</scope>
    <source>
        <strain evidence="3">Emoy2</strain>
    </source>
</reference>
<dbReference type="Proteomes" id="UP000011713">
    <property type="component" value="Unassembled WGS sequence"/>
</dbReference>
<dbReference type="VEuPathDB" id="FungiDB:HpaG808548"/>
<dbReference type="InParanoid" id="M4BQ59"/>
<dbReference type="HOGENOM" id="CLU_1491807_0_0_1"/>
<feature type="transmembrane region" description="Helical" evidence="1">
    <location>
        <begin position="138"/>
        <end position="156"/>
    </location>
</feature>
<proteinExistence type="predicted"/>
<protein>
    <recommendedName>
        <fullName evidence="4">EamA domain-containing protein</fullName>
    </recommendedName>
</protein>
<evidence type="ECO:0008006" key="4">
    <source>
        <dbReference type="Google" id="ProtNLM"/>
    </source>
</evidence>
<dbReference type="EMBL" id="JH598544">
    <property type="status" value="NOT_ANNOTATED_CDS"/>
    <property type="molecule type" value="Genomic_DNA"/>
</dbReference>
<feature type="transmembrane region" description="Helical" evidence="1">
    <location>
        <begin position="106"/>
        <end position="126"/>
    </location>
</feature>
<feature type="transmembrane region" description="Helical" evidence="1">
    <location>
        <begin position="69"/>
        <end position="94"/>
    </location>
</feature>
<keyword evidence="1" id="KW-0472">Membrane</keyword>
<organism evidence="2 3">
    <name type="scientific">Hyaloperonospora arabidopsidis (strain Emoy2)</name>
    <name type="common">Downy mildew agent</name>
    <name type="synonym">Peronospora arabidopsidis</name>
    <dbReference type="NCBI Taxonomy" id="559515"/>
    <lineage>
        <taxon>Eukaryota</taxon>
        <taxon>Sar</taxon>
        <taxon>Stramenopiles</taxon>
        <taxon>Oomycota</taxon>
        <taxon>Peronosporomycetes</taxon>
        <taxon>Peronosporales</taxon>
        <taxon>Peronosporaceae</taxon>
        <taxon>Hyaloperonospora</taxon>
    </lineage>
</organism>
<accession>M4BQ59</accession>
<dbReference type="EnsemblProtists" id="HpaT808548">
    <property type="protein sequence ID" value="HpaP808548"/>
    <property type="gene ID" value="HpaG808548"/>
</dbReference>
<keyword evidence="3" id="KW-1185">Reference proteome</keyword>
<keyword evidence="1" id="KW-0812">Transmembrane</keyword>
<evidence type="ECO:0000256" key="1">
    <source>
        <dbReference type="SAM" id="Phobius"/>
    </source>
</evidence>
<dbReference type="eggNOG" id="KOG4510">
    <property type="taxonomic scope" value="Eukaryota"/>
</dbReference>
<dbReference type="AlphaFoldDB" id="M4BQ59"/>
<reference evidence="2" key="2">
    <citation type="submission" date="2015-06" db="UniProtKB">
        <authorList>
            <consortium name="EnsemblProtists"/>
        </authorList>
    </citation>
    <scope>IDENTIFICATION</scope>
    <source>
        <strain evidence="2">Emoy2</strain>
    </source>
</reference>
<evidence type="ECO:0000313" key="3">
    <source>
        <dbReference type="Proteomes" id="UP000011713"/>
    </source>
</evidence>
<sequence>MDVKRARHVTSVYDTVSGFVSDGKMNTGKKAMGRLENSPLLITSTSLESMVRNISWLPHILRRAVARSIASHIAGLLLVSTSAFFTCCIEMLGRGDTLKLIPVETLFWRSLVSWLLTLVAIRASGVKMHVKREFRRALVLRCITGCMVLITTTLVLQQLAVSNATAITYLGPVLTYILVSH</sequence>
<keyword evidence="1" id="KW-1133">Transmembrane helix</keyword>